<dbReference type="EC" id="3.1.-.-" evidence="7"/>
<dbReference type="InterPro" id="IPR023091">
    <property type="entry name" value="MetalPrtase_cat_dom_sf_prd"/>
</dbReference>
<feature type="binding site" evidence="7">
    <location>
        <position position="109"/>
    </location>
    <ligand>
        <name>Zn(2+)</name>
        <dbReference type="ChEBI" id="CHEBI:29105"/>
        <note>catalytic</note>
    </ligand>
</feature>
<keyword evidence="7" id="KW-0690">Ribosome biogenesis</keyword>
<keyword evidence="2 7" id="KW-0540">Nuclease</keyword>
<evidence type="ECO:0000313" key="9">
    <source>
        <dbReference type="Proteomes" id="UP000199440"/>
    </source>
</evidence>
<dbReference type="GO" id="GO:0004222">
    <property type="term" value="F:metalloendopeptidase activity"/>
    <property type="evidence" value="ECO:0007669"/>
    <property type="project" value="InterPro"/>
</dbReference>
<dbReference type="NCBIfam" id="TIGR00043">
    <property type="entry name" value="rRNA maturation RNase YbeY"/>
    <property type="match status" value="1"/>
</dbReference>
<dbReference type="GO" id="GO:0004521">
    <property type="term" value="F:RNA endonuclease activity"/>
    <property type="evidence" value="ECO:0007669"/>
    <property type="project" value="UniProtKB-UniRule"/>
</dbReference>
<protein>
    <recommendedName>
        <fullName evidence="7">Endoribonuclease YbeY</fullName>
        <ecNumber evidence="7">3.1.-.-</ecNumber>
    </recommendedName>
</protein>
<dbReference type="GO" id="GO:0006364">
    <property type="term" value="P:rRNA processing"/>
    <property type="evidence" value="ECO:0007669"/>
    <property type="project" value="UniProtKB-UniRule"/>
</dbReference>
<dbReference type="STRING" id="192904.SAMN04488514_10511"/>
<proteinExistence type="inferred from homology"/>
<comment type="similarity">
    <text evidence="1 7">Belongs to the endoribonuclease YbeY family.</text>
</comment>
<reference evidence="8 9" key="1">
    <citation type="submission" date="2016-10" db="EMBL/GenBank/DDBJ databases">
        <authorList>
            <person name="de Groot N.N."/>
        </authorList>
    </citation>
    <scope>NUCLEOTIDE SEQUENCE [LARGE SCALE GENOMIC DNA]</scope>
    <source>
        <strain evidence="8 9">DSM 19886</strain>
    </source>
</reference>
<evidence type="ECO:0000256" key="6">
    <source>
        <dbReference type="ARBA" id="ARBA00022833"/>
    </source>
</evidence>
<dbReference type="Proteomes" id="UP000199440">
    <property type="component" value="Unassembled WGS sequence"/>
</dbReference>
<dbReference type="PANTHER" id="PTHR46986">
    <property type="entry name" value="ENDORIBONUCLEASE YBEY, CHLOROPLASTIC"/>
    <property type="match status" value="1"/>
</dbReference>
<evidence type="ECO:0000313" key="8">
    <source>
        <dbReference type="EMBL" id="SDM09598.1"/>
    </source>
</evidence>
<dbReference type="SUPFAM" id="SSF55486">
    <property type="entry name" value="Metalloproteases ('zincins'), catalytic domain"/>
    <property type="match status" value="1"/>
</dbReference>
<dbReference type="Gene3D" id="3.40.390.30">
    <property type="entry name" value="Metalloproteases ('zincins'), catalytic domain"/>
    <property type="match status" value="1"/>
</dbReference>
<keyword evidence="9" id="KW-1185">Reference proteome</keyword>
<dbReference type="GO" id="GO:0005737">
    <property type="term" value="C:cytoplasm"/>
    <property type="evidence" value="ECO:0007669"/>
    <property type="project" value="UniProtKB-SubCell"/>
</dbReference>
<name>A0A1G9QEY9_9FLAO</name>
<keyword evidence="7" id="KW-0698">rRNA processing</keyword>
<evidence type="ECO:0000256" key="5">
    <source>
        <dbReference type="ARBA" id="ARBA00022801"/>
    </source>
</evidence>
<dbReference type="OrthoDB" id="9811984at2"/>
<dbReference type="HAMAP" id="MF_00009">
    <property type="entry name" value="Endoribonucl_YbeY"/>
    <property type="match status" value="1"/>
</dbReference>
<keyword evidence="3 7" id="KW-0479">Metal-binding</keyword>
<dbReference type="InterPro" id="IPR002036">
    <property type="entry name" value="YbeY"/>
</dbReference>
<dbReference type="AlphaFoldDB" id="A0A1G9QEY9"/>
<accession>A0A1G9QEY9</accession>
<comment type="cofactor">
    <cofactor evidence="7">
        <name>Zn(2+)</name>
        <dbReference type="ChEBI" id="CHEBI:29105"/>
    </cofactor>
    <text evidence="7">Binds 1 zinc ion.</text>
</comment>
<dbReference type="RefSeq" id="WP_089888959.1">
    <property type="nucleotide sequence ID" value="NZ_FNGV01000005.1"/>
</dbReference>
<evidence type="ECO:0000256" key="7">
    <source>
        <dbReference type="HAMAP-Rule" id="MF_00009"/>
    </source>
</evidence>
<gene>
    <name evidence="7" type="primary">ybeY</name>
    <name evidence="8" type="ORF">SAMN04488514_10511</name>
</gene>
<comment type="function">
    <text evidence="7">Single strand-specific metallo-endoribonuclease involved in late-stage 70S ribosome quality control and in maturation of the 3' terminus of the 16S rRNA.</text>
</comment>
<keyword evidence="4 7" id="KW-0255">Endonuclease</keyword>
<evidence type="ECO:0000256" key="2">
    <source>
        <dbReference type="ARBA" id="ARBA00022722"/>
    </source>
</evidence>
<dbReference type="PANTHER" id="PTHR46986:SF1">
    <property type="entry name" value="ENDORIBONUCLEASE YBEY, CHLOROPLASTIC"/>
    <property type="match status" value="1"/>
</dbReference>
<dbReference type="EMBL" id="FNGV01000005">
    <property type="protein sequence ID" value="SDM09598.1"/>
    <property type="molecule type" value="Genomic_DNA"/>
</dbReference>
<dbReference type="PROSITE" id="PS01306">
    <property type="entry name" value="UPF0054"/>
    <property type="match status" value="1"/>
</dbReference>
<feature type="binding site" evidence="7">
    <location>
        <position position="105"/>
    </location>
    <ligand>
        <name>Zn(2+)</name>
        <dbReference type="ChEBI" id="CHEBI:29105"/>
        <note>catalytic</note>
    </ligand>
</feature>
<evidence type="ECO:0000256" key="1">
    <source>
        <dbReference type="ARBA" id="ARBA00010875"/>
    </source>
</evidence>
<evidence type="ECO:0000256" key="4">
    <source>
        <dbReference type="ARBA" id="ARBA00022759"/>
    </source>
</evidence>
<dbReference type="Pfam" id="PF02130">
    <property type="entry name" value="YbeY"/>
    <property type="match status" value="1"/>
</dbReference>
<feature type="binding site" evidence="7">
    <location>
        <position position="115"/>
    </location>
    <ligand>
        <name>Zn(2+)</name>
        <dbReference type="ChEBI" id="CHEBI:29105"/>
        <note>catalytic</note>
    </ligand>
</feature>
<sequence>MIEYHYEVDFVLKRETDFSEWISRILESEGAILGHLNYIFCSDDYLLQMNRQYLSHDTFTDILTFDYSDGGSITGDVFISLDRVRENAASFGQGFDVEMLRVMSHGILHLLGYGDKTVDESKRMRLKEEEKIELFHVEQ</sequence>
<keyword evidence="7" id="KW-0963">Cytoplasm</keyword>
<dbReference type="GO" id="GO:0008270">
    <property type="term" value="F:zinc ion binding"/>
    <property type="evidence" value="ECO:0007669"/>
    <property type="project" value="UniProtKB-UniRule"/>
</dbReference>
<organism evidence="8 9">
    <name type="scientific">Kriegella aquimaris</name>
    <dbReference type="NCBI Taxonomy" id="192904"/>
    <lineage>
        <taxon>Bacteria</taxon>
        <taxon>Pseudomonadati</taxon>
        <taxon>Bacteroidota</taxon>
        <taxon>Flavobacteriia</taxon>
        <taxon>Flavobacteriales</taxon>
        <taxon>Flavobacteriaceae</taxon>
        <taxon>Kriegella</taxon>
    </lineage>
</organism>
<keyword evidence="6 7" id="KW-0862">Zinc</keyword>
<keyword evidence="5 7" id="KW-0378">Hydrolase</keyword>
<comment type="subcellular location">
    <subcellularLocation>
        <location evidence="7">Cytoplasm</location>
    </subcellularLocation>
</comment>
<evidence type="ECO:0000256" key="3">
    <source>
        <dbReference type="ARBA" id="ARBA00022723"/>
    </source>
</evidence>
<dbReference type="InterPro" id="IPR020549">
    <property type="entry name" value="YbeY_CS"/>
</dbReference>